<name>A0A3N6P4K7_9CYAN</name>
<organism evidence="2 3">
    <name type="scientific">Okeania hirsuta</name>
    <dbReference type="NCBI Taxonomy" id="1458930"/>
    <lineage>
        <taxon>Bacteria</taxon>
        <taxon>Bacillati</taxon>
        <taxon>Cyanobacteriota</taxon>
        <taxon>Cyanophyceae</taxon>
        <taxon>Oscillatoriophycideae</taxon>
        <taxon>Oscillatoriales</taxon>
        <taxon>Microcoleaceae</taxon>
        <taxon>Okeania</taxon>
    </lineage>
</organism>
<dbReference type="RefSeq" id="WP_124143646.1">
    <property type="nucleotide sequence ID" value="NZ_CAWOKI010000358.1"/>
</dbReference>
<dbReference type="PANTHER" id="PTHR43317">
    <property type="entry name" value="THERMOSPERMINE SYNTHASE ACAULIS5"/>
    <property type="match status" value="1"/>
</dbReference>
<gene>
    <name evidence="2" type="ORF">D5R40_22540</name>
</gene>
<dbReference type="GO" id="GO:0006596">
    <property type="term" value="P:polyamine biosynthetic process"/>
    <property type="evidence" value="ECO:0007669"/>
    <property type="project" value="UniProtKB-KW"/>
</dbReference>
<reference evidence="2 3" key="1">
    <citation type="journal article" date="2018" name="ACS Chem. Biol.">
        <title>Ketoreductase domain dysfunction expands chemodiversity: malyngamide biosynthesis in the cyanobacterium Okeania hirsuta.</title>
        <authorList>
            <person name="Moss N.A."/>
            <person name="Leao T."/>
            <person name="Rankin M."/>
            <person name="McCullough T.M."/>
            <person name="Qu P."/>
            <person name="Korobeynikov A."/>
            <person name="Smith J.L."/>
            <person name="Gerwick L."/>
            <person name="Gerwick W.H."/>
        </authorList>
    </citation>
    <scope>NUCLEOTIDE SEQUENCE [LARGE SCALE GENOMIC DNA]</scope>
    <source>
        <strain evidence="2 3">PAB10Feb10-1</strain>
    </source>
</reference>
<dbReference type="NCBIfam" id="NF037959">
    <property type="entry name" value="MFS_SpdSyn"/>
    <property type="match status" value="1"/>
</dbReference>
<evidence type="ECO:0000256" key="1">
    <source>
        <dbReference type="ARBA" id="ARBA00023115"/>
    </source>
</evidence>
<dbReference type="Gene3D" id="3.40.50.150">
    <property type="entry name" value="Vaccinia Virus protein VP39"/>
    <property type="match status" value="1"/>
</dbReference>
<accession>A0A3N6P4K7</accession>
<dbReference type="Pfam" id="PF01564">
    <property type="entry name" value="Spermine_synth"/>
    <property type="match status" value="1"/>
</dbReference>
<dbReference type="OrthoDB" id="9761985at2"/>
<dbReference type="InterPro" id="IPR029063">
    <property type="entry name" value="SAM-dependent_MTases_sf"/>
</dbReference>
<comment type="caution">
    <text evidence="2">The sequence shown here is derived from an EMBL/GenBank/DDBJ whole genome shotgun (WGS) entry which is preliminary data.</text>
</comment>
<dbReference type="PANTHER" id="PTHR43317:SF1">
    <property type="entry name" value="THERMOSPERMINE SYNTHASE ACAULIS5"/>
    <property type="match status" value="1"/>
</dbReference>
<keyword evidence="1" id="KW-0620">Polyamine biosynthesis</keyword>
<sequence>MNNQKYWQTKNLEAIKQRISWVYEQPDGIIFSQPSGIHFLTIKKIKFIIQLVLVEQVTLKMNWVQSILNLDNPTYLIFPYTQAMMLALVWNSQPQKIYIAGFGGGSIPQVFHHYFPDTIIECAEVDASILSIAQKFFGVELNDRLKVKIQDGREYLEQQDRDNLYDIMMIDVAFGNGYMSYNLATKEFYELCDRHLSKSGVIIVNTLNSNDFEAEYIKTIKTVFPSIYICHTTGKNTIIIGTRSYPVNKAEIREKAQFIQDYHQFSFPLVDRANEIKMIDELSNLNLDQVSILQDTASPANYFDSWLF</sequence>
<dbReference type="Proteomes" id="UP000269154">
    <property type="component" value="Unassembled WGS sequence"/>
</dbReference>
<keyword evidence="3" id="KW-1185">Reference proteome</keyword>
<dbReference type="AlphaFoldDB" id="A0A3N6P4K7"/>
<protein>
    <submittedName>
        <fullName evidence="2">Spermine synthase</fullName>
    </submittedName>
</protein>
<dbReference type="EMBL" id="RCBY01000157">
    <property type="protein sequence ID" value="RQH32086.1"/>
    <property type="molecule type" value="Genomic_DNA"/>
</dbReference>
<dbReference type="SUPFAM" id="SSF53335">
    <property type="entry name" value="S-adenosyl-L-methionine-dependent methyltransferases"/>
    <property type="match status" value="1"/>
</dbReference>
<proteinExistence type="predicted"/>
<evidence type="ECO:0000313" key="2">
    <source>
        <dbReference type="EMBL" id="RQH32086.1"/>
    </source>
</evidence>
<evidence type="ECO:0000313" key="3">
    <source>
        <dbReference type="Proteomes" id="UP000269154"/>
    </source>
</evidence>